<reference evidence="5 6" key="1">
    <citation type="journal article" date="2024" name="Nat. Commun.">
        <title>Phylogenomics reveals the evolutionary origins of lichenization in chlorophyte algae.</title>
        <authorList>
            <person name="Puginier C."/>
            <person name="Libourel C."/>
            <person name="Otte J."/>
            <person name="Skaloud P."/>
            <person name="Haon M."/>
            <person name="Grisel S."/>
            <person name="Petersen M."/>
            <person name="Berrin J.G."/>
            <person name="Delaux P.M."/>
            <person name="Dal Grande F."/>
            <person name="Keller J."/>
        </authorList>
    </citation>
    <scope>NUCLEOTIDE SEQUENCE [LARGE SCALE GENOMIC DNA]</scope>
    <source>
        <strain evidence="5 6">SAG 245.80</strain>
    </source>
</reference>
<dbReference type="GO" id="GO:0042171">
    <property type="term" value="F:lysophosphatidic acid acyltransferase activity"/>
    <property type="evidence" value="ECO:0007669"/>
    <property type="project" value="TreeGrafter"/>
</dbReference>
<dbReference type="InterPro" id="IPR000073">
    <property type="entry name" value="AB_hydrolase_1"/>
</dbReference>
<dbReference type="Pfam" id="PF00561">
    <property type="entry name" value="Abhydrolase_1"/>
    <property type="match status" value="1"/>
</dbReference>
<comment type="similarity">
    <text evidence="1">Belongs to the peptidase S33 family. ABHD4/ABHD5 subfamily.</text>
</comment>
<name>A0AAW1QJL6_9CHLO</name>
<protein>
    <recommendedName>
        <fullName evidence="4">AB hydrolase-1 domain-containing protein</fullName>
    </recommendedName>
</protein>
<sequence>MAWSLFAASPASAAAGAAGAPGLPWYVRYTRWKPTSRAEAVAAEQKLLALCRTPLEVRDVTVGTGPQEFMHTITGGQLASQPMVLVPGYGAGAGFYFRNIDGLAKHFRVHAVDLLGTGMSGRPRFSARTREEAEEFFLDGLTRWRSAVGMEREPMVLVGHSLGGYLAAQYALKHPEHVEHLVLVCPAGVPQDMAPRRMPDPWSLRGLLFHVSTRLWDRGLTPGTVVRTLGPMGPGLISKYARNRFREGMGLSDAEVAAFEEYFYHIMAARGSGEHALRHLLAPFARARHPLEGRLQELRVPVSFVYGEHDWMQPSAGQRVAAATMRARGRLSPYDCKVDIVDQAGHYPFLDQPLIFLGQMLRQTAGAFPGNTAAAAARAASAAATPVCASSPQQISNWLDQWSGEPQAVEPDDTAAGPGKAGAAGAPASENGLGPDAPLAPGSAAN</sequence>
<dbReference type="GO" id="GO:0004623">
    <property type="term" value="F:phospholipase A2 activity"/>
    <property type="evidence" value="ECO:0007669"/>
    <property type="project" value="TreeGrafter"/>
</dbReference>
<dbReference type="GO" id="GO:0006654">
    <property type="term" value="P:phosphatidic acid biosynthetic process"/>
    <property type="evidence" value="ECO:0007669"/>
    <property type="project" value="TreeGrafter"/>
</dbReference>
<gene>
    <name evidence="5" type="ORF">WJX81_005670</name>
</gene>
<comment type="caution">
    <text evidence="5">The sequence shown here is derived from an EMBL/GenBank/DDBJ whole genome shotgun (WGS) entry which is preliminary data.</text>
</comment>
<dbReference type="AlphaFoldDB" id="A0AAW1QJL6"/>
<evidence type="ECO:0000256" key="1">
    <source>
        <dbReference type="ARBA" id="ARBA00038097"/>
    </source>
</evidence>
<organism evidence="5 6">
    <name type="scientific">Elliptochloris bilobata</name>
    <dbReference type="NCBI Taxonomy" id="381761"/>
    <lineage>
        <taxon>Eukaryota</taxon>
        <taxon>Viridiplantae</taxon>
        <taxon>Chlorophyta</taxon>
        <taxon>core chlorophytes</taxon>
        <taxon>Trebouxiophyceae</taxon>
        <taxon>Trebouxiophyceae incertae sedis</taxon>
        <taxon>Elliptochloris clade</taxon>
        <taxon>Elliptochloris</taxon>
    </lineage>
</organism>
<keyword evidence="6" id="KW-1185">Reference proteome</keyword>
<evidence type="ECO:0000313" key="5">
    <source>
        <dbReference type="EMBL" id="KAK9821605.1"/>
    </source>
</evidence>
<dbReference type="PANTHER" id="PTHR42886">
    <property type="entry name" value="RE40534P-RELATED"/>
    <property type="match status" value="1"/>
</dbReference>
<proteinExistence type="inferred from homology"/>
<dbReference type="PRINTS" id="PR00111">
    <property type="entry name" value="ABHYDROLASE"/>
</dbReference>
<feature type="compositionally biased region" description="Low complexity" evidence="2">
    <location>
        <begin position="415"/>
        <end position="428"/>
    </location>
</feature>
<evidence type="ECO:0000256" key="2">
    <source>
        <dbReference type="SAM" id="MobiDB-lite"/>
    </source>
</evidence>
<evidence type="ECO:0000313" key="6">
    <source>
        <dbReference type="Proteomes" id="UP001445335"/>
    </source>
</evidence>
<dbReference type="Proteomes" id="UP001445335">
    <property type="component" value="Unassembled WGS sequence"/>
</dbReference>
<feature type="chain" id="PRO_5043721611" description="AB hydrolase-1 domain-containing protein" evidence="3">
    <location>
        <begin position="20"/>
        <end position="446"/>
    </location>
</feature>
<dbReference type="Gene3D" id="3.40.50.1820">
    <property type="entry name" value="alpha/beta hydrolase"/>
    <property type="match status" value="1"/>
</dbReference>
<feature type="region of interest" description="Disordered" evidence="2">
    <location>
        <begin position="401"/>
        <end position="446"/>
    </location>
</feature>
<dbReference type="EMBL" id="JALJOU010000099">
    <property type="protein sequence ID" value="KAK9821605.1"/>
    <property type="molecule type" value="Genomic_DNA"/>
</dbReference>
<accession>A0AAW1QJL6</accession>
<feature type="domain" description="AB hydrolase-1" evidence="4">
    <location>
        <begin position="82"/>
        <end position="352"/>
    </location>
</feature>
<evidence type="ECO:0000259" key="4">
    <source>
        <dbReference type="Pfam" id="PF00561"/>
    </source>
</evidence>
<dbReference type="GO" id="GO:0055088">
    <property type="term" value="P:lipid homeostasis"/>
    <property type="evidence" value="ECO:0007669"/>
    <property type="project" value="TreeGrafter"/>
</dbReference>
<keyword evidence="3" id="KW-0732">Signal</keyword>
<dbReference type="SUPFAM" id="SSF53474">
    <property type="entry name" value="alpha/beta-Hydrolases"/>
    <property type="match status" value="1"/>
</dbReference>
<evidence type="ECO:0000256" key="3">
    <source>
        <dbReference type="SAM" id="SignalP"/>
    </source>
</evidence>
<dbReference type="PANTHER" id="PTHR42886:SF29">
    <property type="entry name" value="PUMMELIG, ISOFORM A"/>
    <property type="match status" value="1"/>
</dbReference>
<feature type="signal peptide" evidence="3">
    <location>
        <begin position="1"/>
        <end position="19"/>
    </location>
</feature>
<dbReference type="InterPro" id="IPR029058">
    <property type="entry name" value="AB_hydrolase_fold"/>
</dbReference>